<organism evidence="2 3">
    <name type="scientific">Umezawaea tangerina</name>
    <dbReference type="NCBI Taxonomy" id="84725"/>
    <lineage>
        <taxon>Bacteria</taxon>
        <taxon>Bacillati</taxon>
        <taxon>Actinomycetota</taxon>
        <taxon>Actinomycetes</taxon>
        <taxon>Pseudonocardiales</taxon>
        <taxon>Pseudonocardiaceae</taxon>
        <taxon>Umezawaea</taxon>
    </lineage>
</organism>
<keyword evidence="3" id="KW-1185">Reference proteome</keyword>
<name>A0A2T0TFQ9_9PSEU</name>
<dbReference type="Proteomes" id="UP000239494">
    <property type="component" value="Unassembled WGS sequence"/>
</dbReference>
<dbReference type="AlphaFoldDB" id="A0A2T0TFQ9"/>
<evidence type="ECO:0000313" key="2">
    <source>
        <dbReference type="EMBL" id="PRY44500.1"/>
    </source>
</evidence>
<accession>A0A2T0TFQ9</accession>
<gene>
    <name evidence="2" type="ORF">CLV43_10265</name>
</gene>
<dbReference type="RefSeq" id="WP_106186121.1">
    <property type="nucleotide sequence ID" value="NZ_PVTF01000002.1"/>
</dbReference>
<feature type="region of interest" description="Disordered" evidence="1">
    <location>
        <begin position="300"/>
        <end position="325"/>
    </location>
</feature>
<dbReference type="EMBL" id="PVTF01000002">
    <property type="protein sequence ID" value="PRY44500.1"/>
    <property type="molecule type" value="Genomic_DNA"/>
</dbReference>
<proteinExistence type="predicted"/>
<dbReference type="OrthoDB" id="3686084at2"/>
<comment type="caution">
    <text evidence="2">The sequence shown here is derived from an EMBL/GenBank/DDBJ whole genome shotgun (WGS) entry which is preliminary data.</text>
</comment>
<sequence>MKIRADDLVLHLNDYHFIHLYRNVNAGTIHTSTAPHVVLLDEFRDWNGLAAAAAAAKKADFTFGGIEWTRKGNEIFPSDGGNAVALSGPDIQTLVSFLNDDVGIPAGKRTKDFDKALLRVESMRKAKASKELGFQWPAKLPGGVRTKAGKSGATKSEHFAWGPNGAVEYPHVHLFLDAHGFVTEGRATLVPAHGTSTKRGFPLLNDLTFDRSTALGTDDTALLELEKVMRSVVYGEDFQGGPAKPQEDAPAEPVHENAAHYESFGIAWNVPTAWVAAVFPECGIELHELGDFGPKDLVQMANPPGGKPRFTVPDSAYDKRGNSDY</sequence>
<reference evidence="2 3" key="1">
    <citation type="submission" date="2018-03" db="EMBL/GenBank/DDBJ databases">
        <title>Genomic Encyclopedia of Archaeal and Bacterial Type Strains, Phase II (KMG-II): from individual species to whole genera.</title>
        <authorList>
            <person name="Goeker M."/>
        </authorList>
    </citation>
    <scope>NUCLEOTIDE SEQUENCE [LARGE SCALE GENOMIC DNA]</scope>
    <source>
        <strain evidence="2 3">DSM 44720</strain>
    </source>
</reference>
<evidence type="ECO:0000256" key="1">
    <source>
        <dbReference type="SAM" id="MobiDB-lite"/>
    </source>
</evidence>
<protein>
    <submittedName>
        <fullName evidence="2">Uncharacterized protein</fullName>
    </submittedName>
</protein>
<feature type="compositionally biased region" description="Basic and acidic residues" evidence="1">
    <location>
        <begin position="316"/>
        <end position="325"/>
    </location>
</feature>
<evidence type="ECO:0000313" key="3">
    <source>
        <dbReference type="Proteomes" id="UP000239494"/>
    </source>
</evidence>